<evidence type="ECO:0000313" key="2">
    <source>
        <dbReference type="EMBL" id="KIM65726.1"/>
    </source>
</evidence>
<name>A0A0C3ECQ6_9AGAM</name>
<sequence length="865" mass="96448">MRRRPLRFSKCGALIDLERIHELFQGSEDAHGHVQNEAPFWVYPLAYSRKMGNVKSSSVMSNFHLRLNQIDLDIRPPVDEDAVYTDDEDDDMQIIRGAPVLRPLGSQIYNSLSHCVHNEAKFHAVQLGLVMSAFAGSSAATASGRHHWQRRLRFCDGGLPHVRFNQKISGPGQPQALRFENTYTLDVFRMKPQHQNGSMIYEHIMCPLLKSWSHPSVLEPIQDAMVIFCPDIIPDLFKYASYPITALINLFWKKFNGRLRAGSVIDPCTVEFVSMLECTLNYAHTGNTAVLCKKLMDCSWFSLGLLEDGFPALSDAFIALGALSMEQLVVCGDNWPVESRTCRPLTSSRRSQQLMYGKAHYKAYEACFTIRLAIDNIPQDRYSSIQDMPFRLSCYAAEIALKVYFNDVKDLVNSTIQLLLKPVLSGDDRLAKRTAIVDHTPATFELTSSYLGRQPVTFFADLILKQCDGPQATRKPPFIKGGDFLPVARVAVHEICSFASHARPPSVHTNKFVLDAITTACEALKINHVPWSCGPRSTTIIHDVWLNLGAKAQPPSTLFRQHSNSSIAIQTSQAMQASDPRADWSALNVQLISFHTVLHKVNLPVEWNVSHIHGNGVPEYIVKAYQDVQSSYNANNPLHHLALIASIICAGLIPDIFPSSDKETPHMPSLFADHLHSLDWVSRNRKGASEAGPFITMVSSFIINMYDVDSRISLRTKSQLDLKAWFNKHTAKGITLLLLCRLGLATAATRSAFRSAKWKTDVMPLSESLISQKYAEVVRLLRSGGRYGSFDAVCFLAGFPAVIILAKKNYVSPRALPSHLNSRLSSQPPLTSTHPSIVSVNEQDDDSTISPISLLNSSKGLVHFK</sequence>
<feature type="compositionally biased region" description="Polar residues" evidence="1">
    <location>
        <begin position="821"/>
        <end position="841"/>
    </location>
</feature>
<organism evidence="2 3">
    <name type="scientific">Scleroderma citrinum Foug A</name>
    <dbReference type="NCBI Taxonomy" id="1036808"/>
    <lineage>
        <taxon>Eukaryota</taxon>
        <taxon>Fungi</taxon>
        <taxon>Dikarya</taxon>
        <taxon>Basidiomycota</taxon>
        <taxon>Agaricomycotina</taxon>
        <taxon>Agaricomycetes</taxon>
        <taxon>Agaricomycetidae</taxon>
        <taxon>Boletales</taxon>
        <taxon>Sclerodermatineae</taxon>
        <taxon>Sclerodermataceae</taxon>
        <taxon>Scleroderma</taxon>
    </lineage>
</organism>
<protein>
    <submittedName>
        <fullName evidence="2">Uncharacterized protein</fullName>
    </submittedName>
</protein>
<reference evidence="3" key="2">
    <citation type="submission" date="2015-01" db="EMBL/GenBank/DDBJ databases">
        <title>Evolutionary Origins and Diversification of the Mycorrhizal Mutualists.</title>
        <authorList>
            <consortium name="DOE Joint Genome Institute"/>
            <consortium name="Mycorrhizal Genomics Consortium"/>
            <person name="Kohler A."/>
            <person name="Kuo A."/>
            <person name="Nagy L.G."/>
            <person name="Floudas D."/>
            <person name="Copeland A."/>
            <person name="Barry K.W."/>
            <person name="Cichocki N."/>
            <person name="Veneault-Fourrey C."/>
            <person name="LaButti K."/>
            <person name="Lindquist E.A."/>
            <person name="Lipzen A."/>
            <person name="Lundell T."/>
            <person name="Morin E."/>
            <person name="Murat C."/>
            <person name="Riley R."/>
            <person name="Ohm R."/>
            <person name="Sun H."/>
            <person name="Tunlid A."/>
            <person name="Henrissat B."/>
            <person name="Grigoriev I.V."/>
            <person name="Hibbett D.S."/>
            <person name="Martin F."/>
        </authorList>
    </citation>
    <scope>NUCLEOTIDE SEQUENCE [LARGE SCALE GENOMIC DNA]</scope>
    <source>
        <strain evidence="3">Foug A</strain>
    </source>
</reference>
<dbReference type="Proteomes" id="UP000053989">
    <property type="component" value="Unassembled WGS sequence"/>
</dbReference>
<dbReference type="AlphaFoldDB" id="A0A0C3ECQ6"/>
<keyword evidence="3" id="KW-1185">Reference proteome</keyword>
<dbReference type="HOGENOM" id="CLU_324678_0_0_1"/>
<gene>
    <name evidence="2" type="ORF">SCLCIDRAFT_8157</name>
</gene>
<evidence type="ECO:0000313" key="3">
    <source>
        <dbReference type="Proteomes" id="UP000053989"/>
    </source>
</evidence>
<dbReference type="STRING" id="1036808.A0A0C3ECQ6"/>
<reference evidence="2 3" key="1">
    <citation type="submission" date="2014-04" db="EMBL/GenBank/DDBJ databases">
        <authorList>
            <consortium name="DOE Joint Genome Institute"/>
            <person name="Kuo A."/>
            <person name="Kohler A."/>
            <person name="Nagy L.G."/>
            <person name="Floudas D."/>
            <person name="Copeland A."/>
            <person name="Barry K.W."/>
            <person name="Cichocki N."/>
            <person name="Veneault-Fourrey C."/>
            <person name="LaButti K."/>
            <person name="Lindquist E.A."/>
            <person name="Lipzen A."/>
            <person name="Lundell T."/>
            <person name="Morin E."/>
            <person name="Murat C."/>
            <person name="Sun H."/>
            <person name="Tunlid A."/>
            <person name="Henrissat B."/>
            <person name="Grigoriev I.V."/>
            <person name="Hibbett D.S."/>
            <person name="Martin F."/>
            <person name="Nordberg H.P."/>
            <person name="Cantor M.N."/>
            <person name="Hua S.X."/>
        </authorList>
    </citation>
    <scope>NUCLEOTIDE SEQUENCE [LARGE SCALE GENOMIC DNA]</scope>
    <source>
        <strain evidence="2 3">Foug A</strain>
    </source>
</reference>
<feature type="region of interest" description="Disordered" evidence="1">
    <location>
        <begin position="821"/>
        <end position="844"/>
    </location>
</feature>
<accession>A0A0C3ECQ6</accession>
<evidence type="ECO:0000256" key="1">
    <source>
        <dbReference type="SAM" id="MobiDB-lite"/>
    </source>
</evidence>
<proteinExistence type="predicted"/>
<dbReference type="EMBL" id="KN822021">
    <property type="protein sequence ID" value="KIM65726.1"/>
    <property type="molecule type" value="Genomic_DNA"/>
</dbReference>
<dbReference type="OrthoDB" id="2736611at2759"/>
<dbReference type="InParanoid" id="A0A0C3ECQ6"/>